<keyword evidence="1" id="KW-0677">Repeat</keyword>
<dbReference type="RefSeq" id="XP_005780578.1">
    <property type="nucleotide sequence ID" value="XM_005780521.1"/>
</dbReference>
<feature type="compositionally biased region" description="Low complexity" evidence="2">
    <location>
        <begin position="120"/>
        <end position="145"/>
    </location>
</feature>
<feature type="compositionally biased region" description="Low complexity" evidence="2">
    <location>
        <begin position="101"/>
        <end position="110"/>
    </location>
</feature>
<dbReference type="PANTHER" id="PTHR13547:SF1">
    <property type="entry name" value="MITOCHONDRIAL RIBONUCLEASE P CATALYTIC SUBUNIT"/>
    <property type="match status" value="1"/>
</dbReference>
<organism evidence="4 5">
    <name type="scientific">Emiliania huxleyi (strain CCMP1516)</name>
    <dbReference type="NCBI Taxonomy" id="280463"/>
    <lineage>
        <taxon>Eukaryota</taxon>
        <taxon>Haptista</taxon>
        <taxon>Haptophyta</taxon>
        <taxon>Prymnesiophyceae</taxon>
        <taxon>Isochrysidales</taxon>
        <taxon>Noelaerhabdaceae</taxon>
        <taxon>Emiliania</taxon>
    </lineage>
</organism>
<dbReference type="Gene3D" id="1.25.40.10">
    <property type="entry name" value="Tetratricopeptide repeat domain"/>
    <property type="match status" value="1"/>
</dbReference>
<feature type="region of interest" description="Disordered" evidence="2">
    <location>
        <begin position="1"/>
        <end position="21"/>
    </location>
</feature>
<reference evidence="5" key="1">
    <citation type="journal article" date="2013" name="Nature">
        <title>Pan genome of the phytoplankton Emiliania underpins its global distribution.</title>
        <authorList>
            <person name="Read B.A."/>
            <person name="Kegel J."/>
            <person name="Klute M.J."/>
            <person name="Kuo A."/>
            <person name="Lefebvre S.C."/>
            <person name="Maumus F."/>
            <person name="Mayer C."/>
            <person name="Miller J."/>
            <person name="Monier A."/>
            <person name="Salamov A."/>
            <person name="Young J."/>
            <person name="Aguilar M."/>
            <person name="Claverie J.M."/>
            <person name="Frickenhaus S."/>
            <person name="Gonzalez K."/>
            <person name="Herman E.K."/>
            <person name="Lin Y.C."/>
            <person name="Napier J."/>
            <person name="Ogata H."/>
            <person name="Sarno A.F."/>
            <person name="Shmutz J."/>
            <person name="Schroeder D."/>
            <person name="de Vargas C."/>
            <person name="Verret F."/>
            <person name="von Dassow P."/>
            <person name="Valentin K."/>
            <person name="Van de Peer Y."/>
            <person name="Wheeler G."/>
            <person name="Dacks J.B."/>
            <person name="Delwiche C.F."/>
            <person name="Dyhrman S.T."/>
            <person name="Glockner G."/>
            <person name="John U."/>
            <person name="Richards T."/>
            <person name="Worden A.Z."/>
            <person name="Zhang X."/>
            <person name="Grigoriev I.V."/>
            <person name="Allen A.E."/>
            <person name="Bidle K."/>
            <person name="Borodovsky M."/>
            <person name="Bowler C."/>
            <person name="Brownlee C."/>
            <person name="Cock J.M."/>
            <person name="Elias M."/>
            <person name="Gladyshev V.N."/>
            <person name="Groth M."/>
            <person name="Guda C."/>
            <person name="Hadaegh A."/>
            <person name="Iglesias-Rodriguez M.D."/>
            <person name="Jenkins J."/>
            <person name="Jones B.M."/>
            <person name="Lawson T."/>
            <person name="Leese F."/>
            <person name="Lindquist E."/>
            <person name="Lobanov A."/>
            <person name="Lomsadze A."/>
            <person name="Malik S.B."/>
            <person name="Marsh M.E."/>
            <person name="Mackinder L."/>
            <person name="Mock T."/>
            <person name="Mueller-Roeber B."/>
            <person name="Pagarete A."/>
            <person name="Parker M."/>
            <person name="Probert I."/>
            <person name="Quesneville H."/>
            <person name="Raines C."/>
            <person name="Rensing S.A."/>
            <person name="Riano-Pachon D.M."/>
            <person name="Richier S."/>
            <person name="Rokitta S."/>
            <person name="Shiraiwa Y."/>
            <person name="Soanes D.M."/>
            <person name="van der Giezen M."/>
            <person name="Wahlund T.M."/>
            <person name="Williams B."/>
            <person name="Wilson W."/>
            <person name="Wolfe G."/>
            <person name="Wurch L.L."/>
        </authorList>
    </citation>
    <scope>NUCLEOTIDE SEQUENCE</scope>
</reference>
<evidence type="ECO:0000313" key="5">
    <source>
        <dbReference type="Proteomes" id="UP000013827"/>
    </source>
</evidence>
<evidence type="ECO:0000259" key="3">
    <source>
        <dbReference type="Pfam" id="PF17177"/>
    </source>
</evidence>
<name>A0A0D3JXB4_EMIH1</name>
<evidence type="ECO:0000256" key="1">
    <source>
        <dbReference type="ARBA" id="ARBA00022737"/>
    </source>
</evidence>
<dbReference type="Proteomes" id="UP000013827">
    <property type="component" value="Unassembled WGS sequence"/>
</dbReference>
<dbReference type="GeneID" id="17273694"/>
<feature type="region of interest" description="Disordered" evidence="2">
    <location>
        <begin position="91"/>
        <end position="182"/>
    </location>
</feature>
<dbReference type="EnsemblProtists" id="EOD28149">
    <property type="protein sequence ID" value="EOD28149"/>
    <property type="gene ID" value="EMIHUDRAFT_443008"/>
</dbReference>
<dbReference type="HOGENOM" id="CLU_053637_0_0_1"/>
<feature type="domain" description="PROP1-like PPR" evidence="3">
    <location>
        <begin position="174"/>
        <end position="364"/>
    </location>
</feature>
<feature type="compositionally biased region" description="Basic and acidic residues" evidence="2">
    <location>
        <begin position="166"/>
        <end position="179"/>
    </location>
</feature>
<dbReference type="GO" id="GO:0004526">
    <property type="term" value="F:ribonuclease P activity"/>
    <property type="evidence" value="ECO:0007669"/>
    <property type="project" value="TreeGrafter"/>
</dbReference>
<dbReference type="AlphaFoldDB" id="A0A0D3JXB4"/>
<accession>A0A0D3JXB4</accession>
<dbReference type="InterPro" id="IPR011990">
    <property type="entry name" value="TPR-like_helical_dom_sf"/>
</dbReference>
<evidence type="ECO:0000313" key="4">
    <source>
        <dbReference type="EnsemblProtists" id="EOD28149"/>
    </source>
</evidence>
<sequence length="389" mass="39766">MSSDAHAQDAPAATSLYPPRDKQTRKLWDSLCKFRKASARPASARTPTELALPAQSSYIRACIYSYAERLGLRATKMESGEGGRRQLGVLVTLPPPPPPAAGGARVAEAAGAKRKRDEAAPGPDAAPDASSAPVDGSGAAEQPAPAEAPPPPDADAAAQAPPPTEPRFDRRESSKELRRCASRSDAAGAARVFSRMEAAGAAPSDADCSLLLHLCGITTPPDVALAARVWEAARAAGTPLHEPSWSGMIRLMCAHGDVARAQALLTDMLQGSCADRVRLRSFSPLIAAAADRADAPLAASTCEQMRAAGLAPGDAEFIMLARLHARRADGDALGELLGWMATEVSSMSDEHLDAMAHCFDIGAAATPGGEGAAAAAGTAGTAASAGAAG</sequence>
<dbReference type="PANTHER" id="PTHR13547">
    <property type="match status" value="1"/>
</dbReference>
<dbReference type="PaxDb" id="2903-EOD28149"/>
<dbReference type="KEGG" id="ehx:EMIHUDRAFT_443008"/>
<dbReference type="Pfam" id="PF17177">
    <property type="entry name" value="PPR_long"/>
    <property type="match status" value="1"/>
</dbReference>
<dbReference type="GO" id="GO:0001682">
    <property type="term" value="P:tRNA 5'-leader removal"/>
    <property type="evidence" value="ECO:0007669"/>
    <property type="project" value="TreeGrafter"/>
</dbReference>
<keyword evidence="5" id="KW-1185">Reference proteome</keyword>
<reference evidence="4" key="2">
    <citation type="submission" date="2024-10" db="UniProtKB">
        <authorList>
            <consortium name="EnsemblProtists"/>
        </authorList>
    </citation>
    <scope>IDENTIFICATION</scope>
</reference>
<protein>
    <recommendedName>
        <fullName evidence="3">PROP1-like PPR domain-containing protein</fullName>
    </recommendedName>
</protein>
<proteinExistence type="predicted"/>
<evidence type="ECO:0000256" key="2">
    <source>
        <dbReference type="SAM" id="MobiDB-lite"/>
    </source>
</evidence>
<dbReference type="InterPro" id="IPR033443">
    <property type="entry name" value="PROP1-like_PPR_dom"/>
</dbReference>